<dbReference type="EMBL" id="KV325526">
    <property type="protein sequence ID" value="KZT75237.1"/>
    <property type="molecule type" value="Genomic_DNA"/>
</dbReference>
<reference evidence="1 2" key="1">
    <citation type="journal article" date="2015" name="Proc. Natl. Acad. Sci. U.S.A.">
        <title>The resurrection genome of Boea hygrometrica: A blueprint for survival of dehydration.</title>
        <authorList>
            <person name="Xiao L."/>
            <person name="Yang G."/>
            <person name="Zhang L."/>
            <person name="Yang X."/>
            <person name="Zhao S."/>
            <person name="Ji Z."/>
            <person name="Zhou Q."/>
            <person name="Hu M."/>
            <person name="Wang Y."/>
            <person name="Chen M."/>
            <person name="Xu Y."/>
            <person name="Jin H."/>
            <person name="Xiao X."/>
            <person name="Hu G."/>
            <person name="Bao F."/>
            <person name="Hu Y."/>
            <person name="Wan P."/>
            <person name="Li L."/>
            <person name="Deng X."/>
            <person name="Kuang T."/>
            <person name="Xiang C."/>
            <person name="Zhu J.K."/>
            <person name="Oliver M.J."/>
            <person name="He Y."/>
        </authorList>
    </citation>
    <scope>NUCLEOTIDE SEQUENCE [LARGE SCALE GENOMIC DNA]</scope>
    <source>
        <strain evidence="2">cv. XS01</strain>
    </source>
</reference>
<accession>A0A2Z6ZQC8</accession>
<evidence type="ECO:0000313" key="2">
    <source>
        <dbReference type="Proteomes" id="UP000250235"/>
    </source>
</evidence>
<proteinExistence type="predicted"/>
<protein>
    <submittedName>
        <fullName evidence="1">Uncharacterized protein</fullName>
    </submittedName>
</protein>
<sequence>MRAAAPIDSLSCAASAQVARTSAREEGRGAPSHAAAIRPRAVVPNFDSSI</sequence>
<dbReference type="AlphaFoldDB" id="A0A2Z6ZQC8"/>
<name>A0A2Z6ZQC8_9LAMI</name>
<keyword evidence="2" id="KW-1185">Reference proteome</keyword>
<dbReference type="Proteomes" id="UP000250235">
    <property type="component" value="Unassembled WGS sequence"/>
</dbReference>
<evidence type="ECO:0000313" key="1">
    <source>
        <dbReference type="EMBL" id="KZT75237.1"/>
    </source>
</evidence>
<gene>
    <name evidence="1" type="ORF">F511_47738</name>
</gene>
<organism evidence="1 2">
    <name type="scientific">Dorcoceras hygrometricum</name>
    <dbReference type="NCBI Taxonomy" id="472368"/>
    <lineage>
        <taxon>Eukaryota</taxon>
        <taxon>Viridiplantae</taxon>
        <taxon>Streptophyta</taxon>
        <taxon>Embryophyta</taxon>
        <taxon>Tracheophyta</taxon>
        <taxon>Spermatophyta</taxon>
        <taxon>Magnoliopsida</taxon>
        <taxon>eudicotyledons</taxon>
        <taxon>Gunneridae</taxon>
        <taxon>Pentapetalae</taxon>
        <taxon>asterids</taxon>
        <taxon>lamiids</taxon>
        <taxon>Lamiales</taxon>
        <taxon>Gesneriaceae</taxon>
        <taxon>Didymocarpoideae</taxon>
        <taxon>Trichosporeae</taxon>
        <taxon>Loxocarpinae</taxon>
        <taxon>Dorcoceras</taxon>
    </lineage>
</organism>